<evidence type="ECO:0000256" key="5">
    <source>
        <dbReference type="ARBA" id="ARBA00022801"/>
    </source>
</evidence>
<organism evidence="6 7">
    <name type="scientific">Nitrobacter vulgaris</name>
    <dbReference type="NCBI Taxonomy" id="29421"/>
    <lineage>
        <taxon>Bacteria</taxon>
        <taxon>Pseudomonadati</taxon>
        <taxon>Pseudomonadota</taxon>
        <taxon>Alphaproteobacteria</taxon>
        <taxon>Hyphomicrobiales</taxon>
        <taxon>Nitrobacteraceae</taxon>
        <taxon>Nitrobacter</taxon>
    </lineage>
</organism>
<dbReference type="AlphaFoldDB" id="A0A1V4HX08"/>
<dbReference type="GO" id="GO:0016787">
    <property type="term" value="F:hydrolase activity"/>
    <property type="evidence" value="ECO:0007669"/>
    <property type="project" value="UniProtKB-KW"/>
</dbReference>
<evidence type="ECO:0000256" key="2">
    <source>
        <dbReference type="ARBA" id="ARBA00022649"/>
    </source>
</evidence>
<comment type="caution">
    <text evidence="6">The sequence shown here is derived from an EMBL/GenBank/DDBJ whole genome shotgun (WGS) entry which is preliminary data.</text>
</comment>
<dbReference type="PANTHER" id="PTHR34139">
    <property type="entry name" value="UPF0331 PROTEIN MJ0127"/>
    <property type="match status" value="1"/>
</dbReference>
<dbReference type="PANTHER" id="PTHR34139:SF1">
    <property type="entry name" value="RNASE MJ1380-RELATED"/>
    <property type="match status" value="1"/>
</dbReference>
<keyword evidence="4" id="KW-0547">Nucleotide-binding</keyword>
<keyword evidence="1" id="KW-0597">Phosphoprotein</keyword>
<dbReference type="EMBL" id="MWPQ01000044">
    <property type="protein sequence ID" value="OPH82507.1"/>
    <property type="molecule type" value="Genomic_DNA"/>
</dbReference>
<reference evidence="6 7" key="1">
    <citation type="submission" date="2017-02" db="EMBL/GenBank/DDBJ databases">
        <title>Genome sequence of the nitrite-oxidizing bacterium Nitrobacter vulgaris strain Ab1.</title>
        <authorList>
            <person name="Mellbye B.L."/>
            <person name="Davis E.W."/>
            <person name="Spieck E."/>
            <person name="Chang J.H."/>
            <person name="Bottomley P.J."/>
            <person name="Sayavedra-Soto L.A."/>
        </authorList>
    </citation>
    <scope>NUCLEOTIDE SEQUENCE [LARGE SCALE GENOMIC DNA]</scope>
    <source>
        <strain evidence="6 7">Ab1</strain>
    </source>
</reference>
<keyword evidence="3" id="KW-0540">Nuclease</keyword>
<dbReference type="GO" id="GO:0110001">
    <property type="term" value="C:toxin-antitoxin complex"/>
    <property type="evidence" value="ECO:0007669"/>
    <property type="project" value="InterPro"/>
</dbReference>
<dbReference type="Pfam" id="PF01934">
    <property type="entry name" value="HepT-like"/>
    <property type="match status" value="1"/>
</dbReference>
<gene>
    <name evidence="6" type="ORF">B2M20_12015</name>
</gene>
<evidence type="ECO:0000256" key="4">
    <source>
        <dbReference type="ARBA" id="ARBA00022741"/>
    </source>
</evidence>
<keyword evidence="5" id="KW-0378">Hydrolase</keyword>
<evidence type="ECO:0008006" key="8">
    <source>
        <dbReference type="Google" id="ProtNLM"/>
    </source>
</evidence>
<evidence type="ECO:0000256" key="1">
    <source>
        <dbReference type="ARBA" id="ARBA00022553"/>
    </source>
</evidence>
<dbReference type="Proteomes" id="UP000189940">
    <property type="component" value="Unassembled WGS sequence"/>
</dbReference>
<evidence type="ECO:0000313" key="6">
    <source>
        <dbReference type="EMBL" id="OPH82507.1"/>
    </source>
</evidence>
<sequence length="116" mass="13843">MTDRTYWRLMDMKNAILEIRKLLIDKTPEAVATDMATRAAFERFLEILSEASRHIPENWKSEHQDIPWRQVADLGNFIRHVYHRIDLDVLWAIYTDDLDPLERVVDFLLHRAKPDV</sequence>
<dbReference type="GO" id="GO:0000166">
    <property type="term" value="F:nucleotide binding"/>
    <property type="evidence" value="ECO:0007669"/>
    <property type="project" value="UniProtKB-KW"/>
</dbReference>
<keyword evidence="2" id="KW-1277">Toxin-antitoxin system</keyword>
<protein>
    <recommendedName>
        <fullName evidence="8">DUF86 domain-containing protein</fullName>
    </recommendedName>
</protein>
<dbReference type="GO" id="GO:0004540">
    <property type="term" value="F:RNA nuclease activity"/>
    <property type="evidence" value="ECO:0007669"/>
    <property type="project" value="InterPro"/>
</dbReference>
<dbReference type="InterPro" id="IPR008201">
    <property type="entry name" value="HepT-like"/>
</dbReference>
<proteinExistence type="predicted"/>
<dbReference type="OrthoDB" id="4829434at2"/>
<dbReference type="InterPro" id="IPR051813">
    <property type="entry name" value="HepT_RNase_toxin"/>
</dbReference>
<accession>A0A1V4HX08</accession>
<keyword evidence="7" id="KW-1185">Reference proteome</keyword>
<name>A0A1V4HX08_NITVU</name>
<dbReference type="RefSeq" id="WP_079447278.1">
    <property type="nucleotide sequence ID" value="NZ_MWPQ01000044.1"/>
</dbReference>
<evidence type="ECO:0000313" key="7">
    <source>
        <dbReference type="Proteomes" id="UP000189940"/>
    </source>
</evidence>
<dbReference type="STRING" id="29421.B2M20_12015"/>
<evidence type="ECO:0000256" key="3">
    <source>
        <dbReference type="ARBA" id="ARBA00022722"/>
    </source>
</evidence>